<feature type="coiled-coil region" evidence="5">
    <location>
        <begin position="44"/>
        <end position="71"/>
    </location>
</feature>
<sequence length="1076" mass="123361">MGDNSDDVGVDCGFTHDPQDHLIHYTKCLEFWERADYLGSASVSTELRRRIESQLRRIQFLRKTIEADEDDKFLVRRVVHSHDVWKKDNIFTNNIESVRKWRKDQDKINDRSEPGFAKGDQHEKGTEYDPDIDFNAYRISYHGSEPVNSFEDKRFEGSFPNHKINMVELLKKTHGKDKNPLTVAGHGQNINYFHLPANNMKWVERAMSRYYDEEDLNYDAIDREPTPDRRTKAYMLLRPQFWKGQEYGSRSAITHARHMRPICEIVSTNTKRLDSTPNNIVLFCPYLHWDTDRYRDRISQIIGKEEERARIAKETRTEAELKARREQRKGLPNSITGKPGIKMLEHWPTSLVPKPEKDPDLTSPIRSFSSILQPVFTPYPKIERHFKSKIFRRDPSTGRIEAGHKLGQFLIDAARLYEAMSCFRDKSLIRHYLHADPPLHPRRTLDQAYYCTLKSTKWRDRDQVVYRGTQANPSQLHGIDPKTRKWNCPGRQDITQSAATQHATRHRREETGPSKEEQEAAELAYKCPECTDHIRKVARLIMVDQLWMWILDEKTLVTCFPRRYGVNRKDPSGVHHLVRKHLKNIRQEHIRTIFDLALIVLIEVTNVFFDRAKTPDHQPQVIDIFVDAIGEITNKQAVAFDHLWVWTSKIVNLASPNPFSDITSFVFPLLNINPEGKLQREIKDIIDELDIMLLINRQQLTVIRKFVKHAEDILDPQGIWRDQKGSMFSTTEDASAGDTKNSTSSKTDKEKAQDAISQKKKKDYLWFKAQADEVVGDIESHISELESLRASAVSTSSSLDNLLGLMQQQASALQAWQSARQAEETVKQGRAIMMFTTVTIIFLPLSFMTGIFGMNNLDFSDKDNGNTMSFRDQLGYMLPISISIIVLALILAYAARSKPIVAVFWRFLVSSIIIKSGAFNMWLTLTWQRDKWVRRTDRWVRDMKKDVLRRRQKRMELHLQRKQERAIGAASAMASGVEGLKRGSAGGSLMSRIVSESSPVLRRRETAASGLGRAGVHDLSRPVMSGGNGNVGAGRHATAASPAAMEEGFELHPLNGGLGSNGRPVMGIHLELQVPI</sequence>
<name>A0AAN6Y6Y2_9PEZI</name>
<keyword evidence="2 7" id="KW-0812">Transmembrane</keyword>
<gene>
    <name evidence="8" type="ORF">QBC37DRAFT_403284</name>
</gene>
<keyword evidence="5" id="KW-0175">Coiled coil</keyword>
<evidence type="ECO:0000256" key="1">
    <source>
        <dbReference type="ARBA" id="ARBA00004141"/>
    </source>
</evidence>
<feature type="compositionally biased region" description="Polar residues" evidence="6">
    <location>
        <begin position="726"/>
        <end position="745"/>
    </location>
</feature>
<dbReference type="PANTHER" id="PTHR47685:SF1">
    <property type="entry name" value="MAGNESIUM TRANSPORT PROTEIN CORA"/>
    <property type="match status" value="1"/>
</dbReference>
<comment type="subcellular location">
    <subcellularLocation>
        <location evidence="1">Membrane</location>
        <topology evidence="1">Multi-pass membrane protein</topology>
    </subcellularLocation>
</comment>
<dbReference type="InterPro" id="IPR002523">
    <property type="entry name" value="MgTranspt_CorA/ZnTranspt_ZntB"/>
</dbReference>
<dbReference type="EMBL" id="MU858171">
    <property type="protein sequence ID" value="KAK4210567.1"/>
    <property type="molecule type" value="Genomic_DNA"/>
</dbReference>
<feature type="region of interest" description="Disordered" evidence="6">
    <location>
        <begin position="725"/>
        <end position="754"/>
    </location>
</feature>
<protein>
    <submittedName>
        <fullName evidence="8">Uncharacterized protein</fullName>
    </submittedName>
</protein>
<feature type="transmembrane region" description="Helical" evidence="7">
    <location>
        <begin position="831"/>
        <end position="853"/>
    </location>
</feature>
<evidence type="ECO:0000256" key="5">
    <source>
        <dbReference type="SAM" id="Coils"/>
    </source>
</evidence>
<proteinExistence type="predicted"/>
<dbReference type="GO" id="GO:0046873">
    <property type="term" value="F:metal ion transmembrane transporter activity"/>
    <property type="evidence" value="ECO:0007669"/>
    <property type="project" value="InterPro"/>
</dbReference>
<dbReference type="AlphaFoldDB" id="A0AAN6Y6Y2"/>
<organism evidence="8 9">
    <name type="scientific">Rhypophila decipiens</name>
    <dbReference type="NCBI Taxonomy" id="261697"/>
    <lineage>
        <taxon>Eukaryota</taxon>
        <taxon>Fungi</taxon>
        <taxon>Dikarya</taxon>
        <taxon>Ascomycota</taxon>
        <taxon>Pezizomycotina</taxon>
        <taxon>Sordariomycetes</taxon>
        <taxon>Sordariomycetidae</taxon>
        <taxon>Sordariales</taxon>
        <taxon>Naviculisporaceae</taxon>
        <taxon>Rhypophila</taxon>
    </lineage>
</organism>
<feature type="region of interest" description="Disordered" evidence="6">
    <location>
        <begin position="104"/>
        <end position="127"/>
    </location>
</feature>
<dbReference type="Pfam" id="PF01544">
    <property type="entry name" value="CorA"/>
    <property type="match status" value="1"/>
</dbReference>
<evidence type="ECO:0000313" key="9">
    <source>
        <dbReference type="Proteomes" id="UP001301769"/>
    </source>
</evidence>
<evidence type="ECO:0000256" key="3">
    <source>
        <dbReference type="ARBA" id="ARBA00022989"/>
    </source>
</evidence>
<keyword evidence="3 7" id="KW-1133">Transmembrane helix</keyword>
<dbReference type="InterPro" id="IPR050829">
    <property type="entry name" value="CorA_MIT"/>
</dbReference>
<evidence type="ECO:0000256" key="2">
    <source>
        <dbReference type="ARBA" id="ARBA00022692"/>
    </source>
</evidence>
<feature type="transmembrane region" description="Helical" evidence="7">
    <location>
        <begin position="900"/>
        <end position="925"/>
    </location>
</feature>
<dbReference type="InterPro" id="IPR045863">
    <property type="entry name" value="CorA_TM1_TM2"/>
</dbReference>
<feature type="transmembrane region" description="Helical" evidence="7">
    <location>
        <begin position="874"/>
        <end position="894"/>
    </location>
</feature>
<evidence type="ECO:0000256" key="6">
    <source>
        <dbReference type="SAM" id="MobiDB-lite"/>
    </source>
</evidence>
<accession>A0AAN6Y6Y2</accession>
<reference evidence="8" key="1">
    <citation type="journal article" date="2023" name="Mol. Phylogenet. Evol.">
        <title>Genome-scale phylogeny and comparative genomics of the fungal order Sordariales.</title>
        <authorList>
            <person name="Hensen N."/>
            <person name="Bonometti L."/>
            <person name="Westerberg I."/>
            <person name="Brannstrom I.O."/>
            <person name="Guillou S."/>
            <person name="Cros-Aarteil S."/>
            <person name="Calhoun S."/>
            <person name="Haridas S."/>
            <person name="Kuo A."/>
            <person name="Mondo S."/>
            <person name="Pangilinan J."/>
            <person name="Riley R."/>
            <person name="LaButti K."/>
            <person name="Andreopoulos B."/>
            <person name="Lipzen A."/>
            <person name="Chen C."/>
            <person name="Yan M."/>
            <person name="Daum C."/>
            <person name="Ng V."/>
            <person name="Clum A."/>
            <person name="Steindorff A."/>
            <person name="Ohm R.A."/>
            <person name="Martin F."/>
            <person name="Silar P."/>
            <person name="Natvig D.O."/>
            <person name="Lalanne C."/>
            <person name="Gautier V."/>
            <person name="Ament-Velasquez S.L."/>
            <person name="Kruys A."/>
            <person name="Hutchinson M.I."/>
            <person name="Powell A.J."/>
            <person name="Barry K."/>
            <person name="Miller A.N."/>
            <person name="Grigoriev I.V."/>
            <person name="Debuchy R."/>
            <person name="Gladieux P."/>
            <person name="Hiltunen Thoren M."/>
            <person name="Johannesson H."/>
        </authorList>
    </citation>
    <scope>NUCLEOTIDE SEQUENCE</scope>
    <source>
        <strain evidence="8">PSN293</strain>
    </source>
</reference>
<keyword evidence="9" id="KW-1185">Reference proteome</keyword>
<keyword evidence="4 7" id="KW-0472">Membrane</keyword>
<comment type="caution">
    <text evidence="8">The sequence shown here is derived from an EMBL/GenBank/DDBJ whole genome shotgun (WGS) entry which is preliminary data.</text>
</comment>
<reference evidence="8" key="2">
    <citation type="submission" date="2023-05" db="EMBL/GenBank/DDBJ databases">
        <authorList>
            <consortium name="Lawrence Berkeley National Laboratory"/>
            <person name="Steindorff A."/>
            <person name="Hensen N."/>
            <person name="Bonometti L."/>
            <person name="Westerberg I."/>
            <person name="Brannstrom I.O."/>
            <person name="Guillou S."/>
            <person name="Cros-Aarteil S."/>
            <person name="Calhoun S."/>
            <person name="Haridas S."/>
            <person name="Kuo A."/>
            <person name="Mondo S."/>
            <person name="Pangilinan J."/>
            <person name="Riley R."/>
            <person name="Labutti K."/>
            <person name="Andreopoulos B."/>
            <person name="Lipzen A."/>
            <person name="Chen C."/>
            <person name="Yanf M."/>
            <person name="Daum C."/>
            <person name="Ng V."/>
            <person name="Clum A."/>
            <person name="Ohm R."/>
            <person name="Martin F."/>
            <person name="Silar P."/>
            <person name="Natvig D."/>
            <person name="Lalanne C."/>
            <person name="Gautier V."/>
            <person name="Ament-Velasquez S.L."/>
            <person name="Kruys A."/>
            <person name="Hutchinson M.I."/>
            <person name="Powell A.J."/>
            <person name="Barry K."/>
            <person name="Miller A.N."/>
            <person name="Grigoriev I.V."/>
            <person name="Debuchy R."/>
            <person name="Gladieux P."/>
            <person name="Thoren M.H."/>
            <person name="Johannesson H."/>
        </authorList>
    </citation>
    <scope>NUCLEOTIDE SEQUENCE</scope>
    <source>
        <strain evidence="8">PSN293</strain>
    </source>
</reference>
<dbReference type="Gene3D" id="1.20.58.340">
    <property type="entry name" value="Magnesium transport protein CorA, transmembrane region"/>
    <property type="match status" value="1"/>
</dbReference>
<evidence type="ECO:0000313" key="8">
    <source>
        <dbReference type="EMBL" id="KAK4210567.1"/>
    </source>
</evidence>
<dbReference type="SUPFAM" id="SSF144083">
    <property type="entry name" value="Magnesium transport protein CorA, transmembrane region"/>
    <property type="match status" value="1"/>
</dbReference>
<dbReference type="PANTHER" id="PTHR47685">
    <property type="entry name" value="MAGNESIUM TRANSPORT PROTEIN CORA"/>
    <property type="match status" value="1"/>
</dbReference>
<dbReference type="Proteomes" id="UP001301769">
    <property type="component" value="Unassembled WGS sequence"/>
</dbReference>
<feature type="compositionally biased region" description="Basic and acidic residues" evidence="6">
    <location>
        <begin position="507"/>
        <end position="518"/>
    </location>
</feature>
<evidence type="ECO:0000256" key="4">
    <source>
        <dbReference type="ARBA" id="ARBA00023136"/>
    </source>
</evidence>
<dbReference type="GO" id="GO:0016020">
    <property type="term" value="C:membrane"/>
    <property type="evidence" value="ECO:0007669"/>
    <property type="project" value="UniProtKB-SubCell"/>
</dbReference>
<feature type="region of interest" description="Disordered" evidence="6">
    <location>
        <begin position="496"/>
        <end position="518"/>
    </location>
</feature>
<evidence type="ECO:0000256" key="7">
    <source>
        <dbReference type="SAM" id="Phobius"/>
    </source>
</evidence>